<dbReference type="GO" id="GO:0000070">
    <property type="term" value="P:mitotic sister chromatid segregation"/>
    <property type="evidence" value="ECO:0007669"/>
    <property type="project" value="TreeGrafter"/>
</dbReference>
<keyword evidence="4" id="KW-0158">Chromosome</keyword>
<dbReference type="PANTHER" id="PTHR14401">
    <property type="entry name" value="CENTROMERE PROTEIN K"/>
    <property type="match status" value="1"/>
</dbReference>
<evidence type="ECO:0000256" key="8">
    <source>
        <dbReference type="SAM" id="Coils"/>
    </source>
</evidence>
<name>A0AAV3AHR7_PYXAD</name>
<keyword evidence="10" id="KW-1185">Reference proteome</keyword>
<evidence type="ECO:0000256" key="7">
    <source>
        <dbReference type="ARBA" id="ARBA00023328"/>
    </source>
</evidence>
<sequence>MSSYQHELPPDLDYDANVSEEAKNQLIQECEDLWTEMKECQKKLMVLDAEKLPESDVQLNLQMLKVKALTAEYELWQNKTPDIISQNKDILLAAGKEELKATDQELEMMLSNVRATNKKLKSDLEKEERWLEEQQEAVDALTAKLDDLKTQASNISQNSIHEQLKKKLQKLSDYRDELLAALGDFLSEHYPVPEEPDKRVKRKKGTVESPRVEWIPLADILETLISKTMDSPHDPYIGIKEEFWPPYIELLLRYGIALRHPEDPNKLRLEAFHQ</sequence>
<dbReference type="InterPro" id="IPR020993">
    <property type="entry name" value="Centromere_CenpK"/>
</dbReference>
<comment type="subcellular location">
    <subcellularLocation>
        <location evidence="2">Chromosome</location>
        <location evidence="2">Centromere</location>
    </subcellularLocation>
    <subcellularLocation>
        <location evidence="1">Nucleus</location>
    </subcellularLocation>
</comment>
<evidence type="ECO:0008006" key="11">
    <source>
        <dbReference type="Google" id="ProtNLM"/>
    </source>
</evidence>
<feature type="coiled-coil region" evidence="8">
    <location>
        <begin position="117"/>
        <end position="181"/>
    </location>
</feature>
<evidence type="ECO:0000256" key="2">
    <source>
        <dbReference type="ARBA" id="ARBA00004584"/>
    </source>
</evidence>
<dbReference type="GO" id="GO:0051382">
    <property type="term" value="P:kinetochore assembly"/>
    <property type="evidence" value="ECO:0007669"/>
    <property type="project" value="InterPro"/>
</dbReference>
<evidence type="ECO:0000256" key="4">
    <source>
        <dbReference type="ARBA" id="ARBA00022454"/>
    </source>
</evidence>
<gene>
    <name evidence="9" type="ORF">GDO54_014444</name>
</gene>
<dbReference type="EMBL" id="DYDO01000006">
    <property type="protein sequence ID" value="DBA23537.1"/>
    <property type="molecule type" value="Genomic_DNA"/>
</dbReference>
<keyword evidence="6" id="KW-0539">Nucleus</keyword>
<evidence type="ECO:0000313" key="9">
    <source>
        <dbReference type="EMBL" id="DBA23537.1"/>
    </source>
</evidence>
<keyword evidence="5 8" id="KW-0175">Coiled coil</keyword>
<comment type="similarity">
    <text evidence="3">Belongs to the CENP-K/MCM22 family.</text>
</comment>
<proteinExistence type="inferred from homology"/>
<dbReference type="Proteomes" id="UP001181693">
    <property type="component" value="Unassembled WGS sequence"/>
</dbReference>
<dbReference type="AlphaFoldDB" id="A0AAV3AHR7"/>
<evidence type="ECO:0000256" key="3">
    <source>
        <dbReference type="ARBA" id="ARBA00005795"/>
    </source>
</evidence>
<dbReference type="Pfam" id="PF11802">
    <property type="entry name" value="CENP-K"/>
    <property type="match status" value="1"/>
</dbReference>
<evidence type="ECO:0000256" key="1">
    <source>
        <dbReference type="ARBA" id="ARBA00004123"/>
    </source>
</evidence>
<accession>A0AAV3AHR7</accession>
<evidence type="ECO:0000256" key="5">
    <source>
        <dbReference type="ARBA" id="ARBA00023054"/>
    </source>
</evidence>
<dbReference type="GO" id="GO:0000775">
    <property type="term" value="C:chromosome, centromeric region"/>
    <property type="evidence" value="ECO:0007669"/>
    <property type="project" value="UniProtKB-SubCell"/>
</dbReference>
<comment type="caution">
    <text evidence="9">The sequence shown here is derived from an EMBL/GenBank/DDBJ whole genome shotgun (WGS) entry which is preliminary data.</text>
</comment>
<evidence type="ECO:0000256" key="6">
    <source>
        <dbReference type="ARBA" id="ARBA00023242"/>
    </source>
</evidence>
<dbReference type="GO" id="GO:0005634">
    <property type="term" value="C:nucleus"/>
    <property type="evidence" value="ECO:0007669"/>
    <property type="project" value="UniProtKB-SubCell"/>
</dbReference>
<evidence type="ECO:0000313" key="10">
    <source>
        <dbReference type="Proteomes" id="UP001181693"/>
    </source>
</evidence>
<protein>
    <recommendedName>
        <fullName evidence="11">Centromere protein K</fullName>
    </recommendedName>
</protein>
<dbReference type="PANTHER" id="PTHR14401:SF6">
    <property type="entry name" value="CENTROMERE PROTEIN K"/>
    <property type="match status" value="1"/>
</dbReference>
<organism evidence="9 10">
    <name type="scientific">Pyxicephalus adspersus</name>
    <name type="common">African bullfrog</name>
    <dbReference type="NCBI Taxonomy" id="30357"/>
    <lineage>
        <taxon>Eukaryota</taxon>
        <taxon>Metazoa</taxon>
        <taxon>Chordata</taxon>
        <taxon>Craniata</taxon>
        <taxon>Vertebrata</taxon>
        <taxon>Euteleostomi</taxon>
        <taxon>Amphibia</taxon>
        <taxon>Batrachia</taxon>
        <taxon>Anura</taxon>
        <taxon>Neobatrachia</taxon>
        <taxon>Ranoidea</taxon>
        <taxon>Pyxicephalidae</taxon>
        <taxon>Pyxicephalinae</taxon>
        <taxon>Pyxicephalus</taxon>
    </lineage>
</organism>
<reference evidence="9" key="1">
    <citation type="thesis" date="2020" institute="ProQuest LLC" country="789 East Eisenhower Parkway, Ann Arbor, MI, USA">
        <title>Comparative Genomics and Chromosome Evolution.</title>
        <authorList>
            <person name="Mudd A.B."/>
        </authorList>
    </citation>
    <scope>NUCLEOTIDE SEQUENCE</scope>
    <source>
        <strain evidence="9">1538</strain>
        <tissue evidence="9">Blood</tissue>
    </source>
</reference>
<keyword evidence="7" id="KW-0137">Centromere</keyword>